<dbReference type="GO" id="GO:0006351">
    <property type="term" value="P:DNA-templated transcription"/>
    <property type="evidence" value="ECO:0007669"/>
    <property type="project" value="InterPro"/>
</dbReference>
<dbReference type="Pfam" id="PF04082">
    <property type="entry name" value="Fungal_trans"/>
    <property type="match status" value="1"/>
</dbReference>
<keyword evidence="6" id="KW-1185">Reference proteome</keyword>
<name>A0A2V1E6I3_9PLEO</name>
<dbReference type="AlphaFoldDB" id="A0A2V1E6I3"/>
<keyword evidence="1" id="KW-0479">Metal-binding</keyword>
<dbReference type="PANTHER" id="PTHR46910">
    <property type="entry name" value="TRANSCRIPTION FACTOR PDR1"/>
    <property type="match status" value="1"/>
</dbReference>
<dbReference type="Gene3D" id="4.10.240.10">
    <property type="entry name" value="Zn(2)-C6 fungal-type DNA-binding domain"/>
    <property type="match status" value="1"/>
</dbReference>
<dbReference type="PANTHER" id="PTHR46910:SF18">
    <property type="entry name" value="ZN(II)2CYS6 TRANSCRIPTION FACTOR (EUROFUNG)"/>
    <property type="match status" value="1"/>
</dbReference>
<dbReference type="EMBL" id="KZ805310">
    <property type="protein sequence ID" value="PVI06157.1"/>
    <property type="molecule type" value="Genomic_DNA"/>
</dbReference>
<evidence type="ECO:0000256" key="2">
    <source>
        <dbReference type="ARBA" id="ARBA00023242"/>
    </source>
</evidence>
<gene>
    <name evidence="5" type="ORF">DM02DRAFT_650064</name>
</gene>
<dbReference type="GO" id="GO:0008270">
    <property type="term" value="F:zinc ion binding"/>
    <property type="evidence" value="ECO:0007669"/>
    <property type="project" value="InterPro"/>
</dbReference>
<dbReference type="InterPro" id="IPR036864">
    <property type="entry name" value="Zn2-C6_fun-type_DNA-bd_sf"/>
</dbReference>
<dbReference type="SMART" id="SM00066">
    <property type="entry name" value="GAL4"/>
    <property type="match status" value="1"/>
</dbReference>
<feature type="region of interest" description="Disordered" evidence="3">
    <location>
        <begin position="57"/>
        <end position="76"/>
    </location>
</feature>
<keyword evidence="2" id="KW-0539">Nucleus</keyword>
<proteinExistence type="predicted"/>
<evidence type="ECO:0000256" key="1">
    <source>
        <dbReference type="ARBA" id="ARBA00022723"/>
    </source>
</evidence>
<feature type="domain" description="Zn(2)-C6 fungal-type" evidence="4">
    <location>
        <begin position="7"/>
        <end position="64"/>
    </location>
</feature>
<accession>A0A2V1E6I3</accession>
<feature type="compositionally biased region" description="Polar residues" evidence="3">
    <location>
        <begin position="67"/>
        <end position="76"/>
    </location>
</feature>
<sequence length="543" mass="61018">MVLPKRRRITHACDFCHRRGLKCKSHLSQQTDAQEGHQAPSSCLTCIEYGQQCTRTRRPKKRGTKSHFPNQQPYPSLTASIQNRHAGSAQMHNRRTITALLDVYLDSIHPTFPLFCERELWVGWREGTFPNDDSDYMSLVCMCALSTQHIQKRALFTDDTDVSVSETLGQDYLAEAIKRVPVGFEHIDLNLIRSYAFLALLGSQTGNNAMLHQYLALYHGACAQFNLLGESQWPIGLSQCEREVRRRLCWAMYRLEVHTACVLGNVVRMSEEQTYVGYPVGTHHPSFIPGRDGQFEDWFTGWNQTTDLYRVLEHVLFEFRRSHRPSQSILGFRSGAHSEALMQRLGQLQAKLLPQFAIASSKSGDSGRNRCGFQACNILCTIYLARLLSCISSKVGIQVTCNTALEMVETMRAIPLDYVRAIGSPLVQQLAGMGHIIITATNKQSQTQADRLAAHDAVLAIITLLDSFRQPDEIPSSNQLRLAARVAEIEQSTGASASDAQHATNSFNKTPHAHVQEMGQELWSEMFPTNLLVNFAWIDPGPE</sequence>
<evidence type="ECO:0000313" key="5">
    <source>
        <dbReference type="EMBL" id="PVI06157.1"/>
    </source>
</evidence>
<dbReference type="OrthoDB" id="2123952at2759"/>
<organism evidence="5 6">
    <name type="scientific">Periconia macrospinosa</name>
    <dbReference type="NCBI Taxonomy" id="97972"/>
    <lineage>
        <taxon>Eukaryota</taxon>
        <taxon>Fungi</taxon>
        <taxon>Dikarya</taxon>
        <taxon>Ascomycota</taxon>
        <taxon>Pezizomycotina</taxon>
        <taxon>Dothideomycetes</taxon>
        <taxon>Pleosporomycetidae</taxon>
        <taxon>Pleosporales</taxon>
        <taxon>Massarineae</taxon>
        <taxon>Periconiaceae</taxon>
        <taxon>Periconia</taxon>
    </lineage>
</organism>
<dbReference type="InterPro" id="IPR007219">
    <property type="entry name" value="XnlR_reg_dom"/>
</dbReference>
<dbReference type="InterPro" id="IPR050987">
    <property type="entry name" value="AtrR-like"/>
</dbReference>
<evidence type="ECO:0000313" key="6">
    <source>
        <dbReference type="Proteomes" id="UP000244855"/>
    </source>
</evidence>
<dbReference type="SUPFAM" id="SSF57701">
    <property type="entry name" value="Zn2/Cys6 DNA-binding domain"/>
    <property type="match status" value="1"/>
</dbReference>
<evidence type="ECO:0000259" key="4">
    <source>
        <dbReference type="SMART" id="SM00066"/>
    </source>
</evidence>
<dbReference type="GO" id="GO:0003677">
    <property type="term" value="F:DNA binding"/>
    <property type="evidence" value="ECO:0007669"/>
    <property type="project" value="InterPro"/>
</dbReference>
<protein>
    <recommendedName>
        <fullName evidence="4">Zn(2)-C6 fungal-type domain-containing protein</fullName>
    </recommendedName>
</protein>
<dbReference type="CDD" id="cd12148">
    <property type="entry name" value="fungal_TF_MHR"/>
    <property type="match status" value="1"/>
</dbReference>
<dbReference type="CDD" id="cd00067">
    <property type="entry name" value="GAL4"/>
    <property type="match status" value="1"/>
</dbReference>
<dbReference type="InterPro" id="IPR001138">
    <property type="entry name" value="Zn2Cys6_DnaBD"/>
</dbReference>
<evidence type="ECO:0000256" key="3">
    <source>
        <dbReference type="SAM" id="MobiDB-lite"/>
    </source>
</evidence>
<dbReference type="Proteomes" id="UP000244855">
    <property type="component" value="Unassembled WGS sequence"/>
</dbReference>
<reference evidence="5 6" key="1">
    <citation type="journal article" date="2018" name="Sci. Rep.">
        <title>Comparative genomics provides insights into the lifestyle and reveals functional heterogeneity of dark septate endophytic fungi.</title>
        <authorList>
            <person name="Knapp D.G."/>
            <person name="Nemeth J.B."/>
            <person name="Barry K."/>
            <person name="Hainaut M."/>
            <person name="Henrissat B."/>
            <person name="Johnson J."/>
            <person name="Kuo A."/>
            <person name="Lim J.H.P."/>
            <person name="Lipzen A."/>
            <person name="Nolan M."/>
            <person name="Ohm R.A."/>
            <person name="Tamas L."/>
            <person name="Grigoriev I.V."/>
            <person name="Spatafora J.W."/>
            <person name="Nagy L.G."/>
            <person name="Kovacs G.M."/>
        </authorList>
    </citation>
    <scope>NUCLEOTIDE SEQUENCE [LARGE SCALE GENOMIC DNA]</scope>
    <source>
        <strain evidence="5 6">DSE2036</strain>
    </source>
</reference>
<dbReference type="GO" id="GO:0000981">
    <property type="term" value="F:DNA-binding transcription factor activity, RNA polymerase II-specific"/>
    <property type="evidence" value="ECO:0007669"/>
    <property type="project" value="InterPro"/>
</dbReference>